<proteinExistence type="predicted"/>
<evidence type="ECO:0000256" key="1">
    <source>
        <dbReference type="SAM" id="MobiDB-lite"/>
    </source>
</evidence>
<feature type="compositionally biased region" description="Polar residues" evidence="1">
    <location>
        <begin position="106"/>
        <end position="116"/>
    </location>
</feature>
<dbReference type="RefSeq" id="WP_059425193.1">
    <property type="nucleotide sequence ID" value="NZ_FAUT01000001.1"/>
</dbReference>
<feature type="transmembrane region" description="Helical" evidence="2">
    <location>
        <begin position="26"/>
        <end position="47"/>
    </location>
</feature>
<dbReference type="Proteomes" id="UP000052237">
    <property type="component" value="Unassembled WGS sequence"/>
</dbReference>
<accession>A0A9W5APN7</accession>
<reference evidence="6 7" key="1">
    <citation type="submission" date="2015-11" db="EMBL/GenBank/DDBJ databases">
        <authorList>
            <consortium name="Pathogen Informatics"/>
        </authorList>
    </citation>
    <scope>NUCLEOTIDE SEQUENCE [LARGE SCALE GENOMIC DNA]</scope>
    <source>
        <strain evidence="4 6">006A-0059</strain>
        <strain evidence="5 7">006A-0191</strain>
    </source>
</reference>
<evidence type="ECO:0000256" key="2">
    <source>
        <dbReference type="SAM" id="Phobius"/>
    </source>
</evidence>
<dbReference type="PROSITE" id="PS51724">
    <property type="entry name" value="SPOR"/>
    <property type="match status" value="1"/>
</dbReference>
<dbReference type="InterPro" id="IPR036680">
    <property type="entry name" value="SPOR-like_sf"/>
</dbReference>
<name>A0A0S4RS32_CAMHY</name>
<accession>A0A0S4RS32</accession>
<evidence type="ECO:0000313" key="5">
    <source>
        <dbReference type="EMBL" id="CUU75624.1"/>
    </source>
</evidence>
<dbReference type="GeneID" id="29473391"/>
<comment type="caution">
    <text evidence="4">The sequence shown here is derived from an EMBL/GenBank/DDBJ whole genome shotgun (WGS) entry which is preliminary data.</text>
</comment>
<dbReference type="SUPFAM" id="SSF110997">
    <property type="entry name" value="Sporulation related repeat"/>
    <property type="match status" value="1"/>
</dbReference>
<feature type="compositionally biased region" description="Basic and acidic residues" evidence="1">
    <location>
        <begin position="127"/>
        <end position="152"/>
    </location>
</feature>
<feature type="region of interest" description="Disordered" evidence="1">
    <location>
        <begin position="53"/>
        <end position="79"/>
    </location>
</feature>
<protein>
    <submittedName>
        <fullName evidence="4">DedD protein</fullName>
    </submittedName>
</protein>
<dbReference type="Pfam" id="PF05036">
    <property type="entry name" value="SPOR"/>
    <property type="match status" value="1"/>
</dbReference>
<dbReference type="GO" id="GO:0042834">
    <property type="term" value="F:peptidoglycan binding"/>
    <property type="evidence" value="ECO:0007669"/>
    <property type="project" value="InterPro"/>
</dbReference>
<evidence type="ECO:0000259" key="3">
    <source>
        <dbReference type="PROSITE" id="PS51724"/>
    </source>
</evidence>
<evidence type="ECO:0000313" key="6">
    <source>
        <dbReference type="Proteomes" id="UP000052237"/>
    </source>
</evidence>
<dbReference type="Proteomes" id="UP000052257">
    <property type="component" value="Unassembled WGS sequence"/>
</dbReference>
<feature type="compositionally biased region" description="Polar residues" evidence="1">
    <location>
        <begin position="53"/>
        <end position="64"/>
    </location>
</feature>
<dbReference type="EMBL" id="FAUW01000002">
    <property type="protein sequence ID" value="CUU75624.1"/>
    <property type="molecule type" value="Genomic_DNA"/>
</dbReference>
<feature type="region of interest" description="Disordered" evidence="1">
    <location>
        <begin position="106"/>
        <end position="170"/>
    </location>
</feature>
<dbReference type="EMBL" id="FAVB01000001">
    <property type="protein sequence ID" value="CUU73888.1"/>
    <property type="molecule type" value="Genomic_DNA"/>
</dbReference>
<keyword evidence="2" id="KW-1133">Transmembrane helix</keyword>
<keyword evidence="6" id="KW-1185">Reference proteome</keyword>
<gene>
    <name evidence="4" type="ORF">ERS686654_00554</name>
    <name evidence="5" type="ORF">ERS739220_00669</name>
</gene>
<sequence length="251" mass="27816">MEENNGLQDILLDKNDDEKSGKIRKILIGIAALVILFVVILIIMKLLNGSSNNTSEVTNDSNLVLPSEPQLKVEPQTTTNNEIFEQVPIASDTSKENFESIVNDYKNNQLGNNNETAPIETKLPEPQVKETPKTDSISKPKAEQAKKTETKKATPKQEATKNVSKEKKSVSKSVPAGKYIQVASISKFSPNNPLIKKIESNGLNYHIYETTVNGKNTIKVLIGPFNDNDISSNMDKIKQNISSNAFIYRVK</sequence>
<dbReference type="InterPro" id="IPR007730">
    <property type="entry name" value="SPOR-like_dom"/>
</dbReference>
<feature type="domain" description="SPOR" evidence="3">
    <location>
        <begin position="172"/>
        <end position="251"/>
    </location>
</feature>
<keyword evidence="2" id="KW-0472">Membrane</keyword>
<keyword evidence="2" id="KW-0812">Transmembrane</keyword>
<dbReference type="AlphaFoldDB" id="A0A0S4RS32"/>
<evidence type="ECO:0000313" key="7">
    <source>
        <dbReference type="Proteomes" id="UP000052257"/>
    </source>
</evidence>
<organism evidence="4 6">
    <name type="scientific">Campylobacter hyointestinalis subsp. hyointestinalis</name>
    <dbReference type="NCBI Taxonomy" id="91352"/>
    <lineage>
        <taxon>Bacteria</taxon>
        <taxon>Pseudomonadati</taxon>
        <taxon>Campylobacterota</taxon>
        <taxon>Epsilonproteobacteria</taxon>
        <taxon>Campylobacterales</taxon>
        <taxon>Campylobacteraceae</taxon>
        <taxon>Campylobacter</taxon>
    </lineage>
</organism>
<evidence type="ECO:0000313" key="4">
    <source>
        <dbReference type="EMBL" id="CUU73888.1"/>
    </source>
</evidence>